<dbReference type="STRING" id="1802281.A3A44_03705"/>
<dbReference type="SMART" id="SM00839">
    <property type="entry name" value="ELFV_dehydrog"/>
    <property type="match status" value="1"/>
</dbReference>
<organism evidence="9 10">
    <name type="scientific">Candidatus Sungbacteria bacterium RIFCSPLOWO2_01_FULL_60_25</name>
    <dbReference type="NCBI Taxonomy" id="1802281"/>
    <lineage>
        <taxon>Bacteria</taxon>
        <taxon>Candidatus Sungiibacteriota</taxon>
    </lineage>
</organism>
<dbReference type="InterPro" id="IPR006095">
    <property type="entry name" value="Glu/Leu/Phe/Val/Trp_DH"/>
</dbReference>
<proteinExistence type="inferred from homology"/>
<dbReference type="InterPro" id="IPR006096">
    <property type="entry name" value="Glu/Leu/Phe/Val/Trp_DH_C"/>
</dbReference>
<name>A0A1G2LGJ7_9BACT</name>
<dbReference type="PANTHER" id="PTHR11606:SF13">
    <property type="entry name" value="GLUTAMATE DEHYDROGENASE 1, MITOCHONDRIAL"/>
    <property type="match status" value="1"/>
</dbReference>
<dbReference type="PIRSF" id="PIRSF000185">
    <property type="entry name" value="Glu_DH"/>
    <property type="match status" value="1"/>
</dbReference>
<keyword evidence="5" id="KW-0547">Nucleotide-binding</keyword>
<dbReference type="Pfam" id="PF02812">
    <property type="entry name" value="ELFV_dehydrog_N"/>
    <property type="match status" value="1"/>
</dbReference>
<comment type="similarity">
    <text evidence="1 3 7">Belongs to the Glu/Leu/Phe/Val dehydrogenases family.</text>
</comment>
<feature type="binding site" evidence="5">
    <location>
        <position position="70"/>
    </location>
    <ligand>
        <name>substrate</name>
    </ligand>
</feature>
<dbReference type="InterPro" id="IPR036291">
    <property type="entry name" value="NAD(P)-bd_dom_sf"/>
</dbReference>
<dbReference type="SUPFAM" id="SSF51735">
    <property type="entry name" value="NAD(P)-binding Rossmann-fold domains"/>
    <property type="match status" value="1"/>
</dbReference>
<evidence type="ECO:0000259" key="8">
    <source>
        <dbReference type="SMART" id="SM00839"/>
    </source>
</evidence>
<evidence type="ECO:0000256" key="1">
    <source>
        <dbReference type="ARBA" id="ARBA00006382"/>
    </source>
</evidence>
<dbReference type="InterPro" id="IPR046346">
    <property type="entry name" value="Aminoacid_DH-like_N_sf"/>
</dbReference>
<comment type="caution">
    <text evidence="9">The sequence shown here is derived from an EMBL/GenBank/DDBJ whole genome shotgun (WGS) entry which is preliminary data.</text>
</comment>
<protein>
    <recommendedName>
        <fullName evidence="3">Glutamate dehydrogenase</fullName>
    </recommendedName>
</protein>
<dbReference type="InterPro" id="IPR006097">
    <property type="entry name" value="Glu/Leu/Phe/Val/Trp_DH_dimer"/>
</dbReference>
<keyword evidence="5" id="KW-0520">NAD</keyword>
<feature type="binding site" evidence="5">
    <location>
        <position position="190"/>
    </location>
    <ligand>
        <name>NAD(+)</name>
        <dbReference type="ChEBI" id="CHEBI:57540"/>
    </ligand>
</feature>
<feature type="binding site" evidence="5">
    <location>
        <position position="223"/>
    </location>
    <ligand>
        <name>NAD(+)</name>
        <dbReference type="ChEBI" id="CHEBI:57540"/>
    </ligand>
</feature>
<evidence type="ECO:0000256" key="6">
    <source>
        <dbReference type="PIRSR" id="PIRSR000185-3"/>
    </source>
</evidence>
<dbReference type="PRINTS" id="PR00082">
    <property type="entry name" value="GLFDHDRGNASE"/>
</dbReference>
<dbReference type="GO" id="GO:0000166">
    <property type="term" value="F:nucleotide binding"/>
    <property type="evidence" value="ECO:0007669"/>
    <property type="project" value="UniProtKB-KW"/>
</dbReference>
<evidence type="ECO:0000313" key="10">
    <source>
        <dbReference type="Proteomes" id="UP000178977"/>
    </source>
</evidence>
<feature type="binding site" evidence="5">
    <location>
        <position position="94"/>
    </location>
    <ligand>
        <name>substrate</name>
    </ligand>
</feature>
<evidence type="ECO:0000256" key="7">
    <source>
        <dbReference type="RuleBase" id="RU004417"/>
    </source>
</evidence>
<evidence type="ECO:0000313" key="9">
    <source>
        <dbReference type="EMBL" id="OHA09939.1"/>
    </source>
</evidence>
<feature type="binding site" evidence="5">
    <location>
        <position position="353"/>
    </location>
    <ligand>
        <name>substrate</name>
    </ligand>
</feature>
<dbReference type="CDD" id="cd01076">
    <property type="entry name" value="NAD_bind_1_Glu_DH"/>
    <property type="match status" value="1"/>
</dbReference>
<dbReference type="SUPFAM" id="SSF53223">
    <property type="entry name" value="Aminoacid dehydrogenase-like, N-terminal domain"/>
    <property type="match status" value="1"/>
</dbReference>
<gene>
    <name evidence="9" type="ORF">A3A44_03705</name>
</gene>
<sequence length="419" mass="44584">MPFVASFLENTRQHVARAASALELGADVLASLEKPREVHAFEVPMPLEGGSTKIFSAWRVQHNDALGPYKGGIRYHPASSMDEVSALASLMTWKTSLAGLPYGGAKGAITVDPKAMTPKELEAVSRSYVRRLSQVIGPDRDIPAPDVGTNAAVMAWMADEYGKLTGHYEPAAFTGKPVEIGGSEGREEATGFGGAAVLREYLKTAGGELPSVGLRIAIQGTGNVGGIIAEELMKAGHRIVALADSKGAIFREAGIDVPVVIAAKAASRGPLAEISGDAKIISNEELLALDVDVLIPAALENVITAENAERIQAKIILEMANGPVTPEADVILAGREVAVIPDILANSGGVIGSYLEWVQGRSRYYWEKDEVLAKVEKAIVESFRALAKIRADRGGTWRDAAYIRAVERVVVAMRLRGWA</sequence>
<dbReference type="AlphaFoldDB" id="A0A1G2LGJ7"/>
<dbReference type="PANTHER" id="PTHR11606">
    <property type="entry name" value="GLUTAMATE DEHYDROGENASE"/>
    <property type="match status" value="1"/>
</dbReference>
<evidence type="ECO:0000256" key="4">
    <source>
        <dbReference type="PIRSR" id="PIRSR000185-1"/>
    </source>
</evidence>
<dbReference type="Gene3D" id="3.40.50.720">
    <property type="entry name" value="NAD(P)-binding Rossmann-like Domain"/>
    <property type="match status" value="1"/>
</dbReference>
<dbReference type="Proteomes" id="UP000178977">
    <property type="component" value="Unassembled WGS sequence"/>
</dbReference>
<accession>A0A1G2LGJ7</accession>
<evidence type="ECO:0000256" key="2">
    <source>
        <dbReference type="ARBA" id="ARBA00023002"/>
    </source>
</evidence>
<feature type="domain" description="Glutamate/phenylalanine/leucine/valine/L-tryptophan dehydrogenase C-terminal" evidence="8">
    <location>
        <begin position="183"/>
        <end position="417"/>
    </location>
</feature>
<evidence type="ECO:0000256" key="3">
    <source>
        <dbReference type="PIRNR" id="PIRNR000185"/>
    </source>
</evidence>
<dbReference type="EMBL" id="MHQT01000009">
    <property type="protein sequence ID" value="OHA09939.1"/>
    <property type="molecule type" value="Genomic_DNA"/>
</dbReference>
<evidence type="ECO:0000256" key="5">
    <source>
        <dbReference type="PIRSR" id="PIRSR000185-2"/>
    </source>
</evidence>
<dbReference type="Pfam" id="PF00208">
    <property type="entry name" value="ELFV_dehydrog"/>
    <property type="match status" value="1"/>
</dbReference>
<dbReference type="InterPro" id="IPR014362">
    <property type="entry name" value="Glu_DH"/>
</dbReference>
<feature type="active site" description="Proton donor" evidence="4">
    <location>
        <position position="106"/>
    </location>
</feature>
<dbReference type="Gene3D" id="3.40.50.10860">
    <property type="entry name" value="Leucine Dehydrogenase, chain A, domain 1"/>
    <property type="match status" value="1"/>
</dbReference>
<reference evidence="9 10" key="1">
    <citation type="journal article" date="2016" name="Nat. Commun.">
        <title>Thousands of microbial genomes shed light on interconnected biogeochemical processes in an aquifer system.</title>
        <authorList>
            <person name="Anantharaman K."/>
            <person name="Brown C.T."/>
            <person name="Hug L.A."/>
            <person name="Sharon I."/>
            <person name="Castelle C.J."/>
            <person name="Probst A.J."/>
            <person name="Thomas B.C."/>
            <person name="Singh A."/>
            <person name="Wilkins M.J."/>
            <person name="Karaoz U."/>
            <person name="Brodie E.L."/>
            <person name="Williams K.H."/>
            <person name="Hubbard S.S."/>
            <person name="Banfield J.F."/>
        </authorList>
    </citation>
    <scope>NUCLEOTIDE SEQUENCE [LARGE SCALE GENOMIC DNA]</scope>
</reference>
<dbReference type="InterPro" id="IPR033922">
    <property type="entry name" value="NAD_bind_Glu_DH"/>
</dbReference>
<feature type="site" description="Important for catalysis" evidence="6">
    <location>
        <position position="146"/>
    </location>
</feature>
<dbReference type="GO" id="GO:0004352">
    <property type="term" value="F:glutamate dehydrogenase (NAD+) activity"/>
    <property type="evidence" value="ECO:0007669"/>
    <property type="project" value="TreeGrafter"/>
</dbReference>
<dbReference type="GO" id="GO:0006538">
    <property type="term" value="P:L-glutamate catabolic process"/>
    <property type="evidence" value="ECO:0007669"/>
    <property type="project" value="TreeGrafter"/>
</dbReference>
<keyword evidence="2 3" id="KW-0560">Oxidoreductase</keyword>